<keyword evidence="3" id="KW-1185">Reference proteome</keyword>
<gene>
    <name evidence="2" type="primary">iolE</name>
    <name evidence="2" type="ORF">GCM10023187_16980</name>
</gene>
<name>A0ABP8K9C3_9BACT</name>
<dbReference type="SUPFAM" id="SSF51658">
    <property type="entry name" value="Xylose isomerase-like"/>
    <property type="match status" value="1"/>
</dbReference>
<sequence length="319" mass="34964">MSAYTDYSQTHTAETVGRRQFLKMAGLSALAATAGADALAASFKKSGLKIGYSAITWGGKDEQAIKDLASLGYKGIQLRANTFGPYRNKVSELKALLDEHKLTLAMFSSGNVDVDPTKVQSTIDTHVAHASFVKALGGSAFQMTNSLRKKDQVPTTDELKRLARVMNEVGKQTADMGIQATYHNHMNQWGETPEEVDILVQEMNPKYVKLLLDIAHYKQGGGDPAKAVRQYKDIIHALHLKDTMSPLPDKPDNPKAYKFVELGRGNVDVPAVFAALKDIKFNGWGVIELDGVPEPGKTPLECAQINKEYITKTLKFPIS</sequence>
<evidence type="ECO:0000313" key="2">
    <source>
        <dbReference type="EMBL" id="GAA4402101.1"/>
    </source>
</evidence>
<dbReference type="RefSeq" id="WP_345265924.1">
    <property type="nucleotide sequence ID" value="NZ_BAABHB010000002.1"/>
</dbReference>
<proteinExistence type="predicted"/>
<accession>A0ABP8K9C3</accession>
<dbReference type="InterPro" id="IPR036237">
    <property type="entry name" value="Xyl_isomerase-like_sf"/>
</dbReference>
<dbReference type="InterPro" id="IPR006311">
    <property type="entry name" value="TAT_signal"/>
</dbReference>
<dbReference type="Proteomes" id="UP001500936">
    <property type="component" value="Unassembled WGS sequence"/>
</dbReference>
<dbReference type="PANTHER" id="PTHR12110:SF41">
    <property type="entry name" value="INOSOSE DEHYDRATASE"/>
    <property type="match status" value="1"/>
</dbReference>
<dbReference type="InterPro" id="IPR013022">
    <property type="entry name" value="Xyl_isomerase-like_TIM-brl"/>
</dbReference>
<reference evidence="3" key="1">
    <citation type="journal article" date="2019" name="Int. J. Syst. Evol. Microbiol.">
        <title>The Global Catalogue of Microorganisms (GCM) 10K type strain sequencing project: providing services to taxonomists for standard genome sequencing and annotation.</title>
        <authorList>
            <consortium name="The Broad Institute Genomics Platform"/>
            <consortium name="The Broad Institute Genome Sequencing Center for Infectious Disease"/>
            <person name="Wu L."/>
            <person name="Ma J."/>
        </authorList>
    </citation>
    <scope>NUCLEOTIDE SEQUENCE [LARGE SCALE GENOMIC DNA]</scope>
    <source>
        <strain evidence="3">JCM 17925</strain>
    </source>
</reference>
<evidence type="ECO:0000259" key="1">
    <source>
        <dbReference type="Pfam" id="PF01261"/>
    </source>
</evidence>
<dbReference type="Pfam" id="PF01261">
    <property type="entry name" value="AP_endonuc_2"/>
    <property type="match status" value="1"/>
</dbReference>
<dbReference type="InterPro" id="IPR050312">
    <property type="entry name" value="IolE/XylAMocC-like"/>
</dbReference>
<dbReference type="EMBL" id="BAABHB010000002">
    <property type="protein sequence ID" value="GAA4402101.1"/>
    <property type="molecule type" value="Genomic_DNA"/>
</dbReference>
<organism evidence="2 3">
    <name type="scientific">Nibrella viscosa</name>
    <dbReference type="NCBI Taxonomy" id="1084524"/>
    <lineage>
        <taxon>Bacteria</taxon>
        <taxon>Pseudomonadati</taxon>
        <taxon>Bacteroidota</taxon>
        <taxon>Cytophagia</taxon>
        <taxon>Cytophagales</taxon>
        <taxon>Spirosomataceae</taxon>
        <taxon>Nibrella</taxon>
    </lineage>
</organism>
<dbReference type="Gene3D" id="3.20.20.150">
    <property type="entry name" value="Divalent-metal-dependent TIM barrel enzymes"/>
    <property type="match status" value="1"/>
</dbReference>
<evidence type="ECO:0000313" key="3">
    <source>
        <dbReference type="Proteomes" id="UP001500936"/>
    </source>
</evidence>
<protein>
    <submittedName>
        <fullName evidence="2">Myo-inosose-2 dehydratase</fullName>
    </submittedName>
</protein>
<feature type="domain" description="Xylose isomerase-like TIM barrel" evidence="1">
    <location>
        <begin position="66"/>
        <end position="292"/>
    </location>
</feature>
<dbReference type="PANTHER" id="PTHR12110">
    <property type="entry name" value="HYDROXYPYRUVATE ISOMERASE"/>
    <property type="match status" value="1"/>
</dbReference>
<comment type="caution">
    <text evidence="2">The sequence shown here is derived from an EMBL/GenBank/DDBJ whole genome shotgun (WGS) entry which is preliminary data.</text>
</comment>
<dbReference type="PROSITE" id="PS51318">
    <property type="entry name" value="TAT"/>
    <property type="match status" value="1"/>
</dbReference>